<dbReference type="PANTHER" id="PTHR48081:SF8">
    <property type="entry name" value="ALPHA_BETA HYDROLASE FOLD-3 DOMAIN-CONTAINING PROTEIN-RELATED"/>
    <property type="match status" value="1"/>
</dbReference>
<dbReference type="AlphaFoldDB" id="A0A250JH19"/>
<evidence type="ECO:0000313" key="4">
    <source>
        <dbReference type="Proteomes" id="UP000217257"/>
    </source>
</evidence>
<dbReference type="InterPro" id="IPR013094">
    <property type="entry name" value="AB_hydrolase_3"/>
</dbReference>
<dbReference type="Pfam" id="PF07859">
    <property type="entry name" value="Abhydrolase_3"/>
    <property type="match status" value="1"/>
</dbReference>
<dbReference type="PANTHER" id="PTHR48081">
    <property type="entry name" value="AB HYDROLASE SUPERFAMILY PROTEIN C4A8.06C"/>
    <property type="match status" value="1"/>
</dbReference>
<dbReference type="RefSeq" id="WP_095990388.1">
    <property type="nucleotide sequence ID" value="NZ_CP022098.1"/>
</dbReference>
<evidence type="ECO:0000313" key="3">
    <source>
        <dbReference type="EMBL" id="ATB42898.1"/>
    </source>
</evidence>
<feature type="domain" description="Alpha/beta hydrolase fold-3" evidence="2">
    <location>
        <begin position="86"/>
        <end position="289"/>
    </location>
</feature>
<evidence type="ECO:0000259" key="2">
    <source>
        <dbReference type="Pfam" id="PF07859"/>
    </source>
</evidence>
<protein>
    <submittedName>
        <fullName evidence="3">Esterase</fullName>
    </submittedName>
</protein>
<reference evidence="3 4" key="1">
    <citation type="submission" date="2017-06" db="EMBL/GenBank/DDBJ databases">
        <title>Sequencing and comparative analysis of myxobacterial genomes.</title>
        <authorList>
            <person name="Rupp O."/>
            <person name="Goesmann A."/>
            <person name="Sogaard-Andersen L."/>
        </authorList>
    </citation>
    <scope>NUCLEOTIDE SEQUENCE [LARGE SCALE GENOMIC DNA]</scope>
    <source>
        <strain evidence="3 4">DSM 52655</strain>
    </source>
</reference>
<evidence type="ECO:0000256" key="1">
    <source>
        <dbReference type="ARBA" id="ARBA00022801"/>
    </source>
</evidence>
<dbReference type="GO" id="GO:0016787">
    <property type="term" value="F:hydrolase activity"/>
    <property type="evidence" value="ECO:0007669"/>
    <property type="project" value="UniProtKB-KW"/>
</dbReference>
<dbReference type="Proteomes" id="UP000217257">
    <property type="component" value="Chromosome"/>
</dbReference>
<sequence>MKENDEHSAYKAICNEVDPPEVIIRIPEDPSLLEVQRKNYCNLFRAFPVPPRERIEVRDELIELDTHSIPVRWFQPRDTGPGQTCIIYAHGGGFICGTVDVADGMGIDLADRLNVTVVTYHYRLAPEHIFPAPLEDGYTVLQHVAACATSRGVDPNRLILSGESCGGNFAAALCLLARDRGGPPILGHVPINPVLDVHRWARREVEYCSPDFQSELYQYTSLYLGDHHDVSPEYASPLLARDLSALPPALIWTVSTDPLSEEARLYACRLAAAGVPCELHVERGAIHGSLRARHRFTFAARAFDTLCGGVERLMGRMGTGRRS</sequence>
<dbReference type="SUPFAM" id="SSF53474">
    <property type="entry name" value="alpha/beta-Hydrolases"/>
    <property type="match status" value="1"/>
</dbReference>
<dbReference type="InterPro" id="IPR050300">
    <property type="entry name" value="GDXG_lipolytic_enzyme"/>
</dbReference>
<proteinExistence type="predicted"/>
<gene>
    <name evidence="3" type="ORF">CYFUS_008377</name>
</gene>
<dbReference type="Gene3D" id="3.40.50.1820">
    <property type="entry name" value="alpha/beta hydrolase"/>
    <property type="match status" value="1"/>
</dbReference>
<keyword evidence="1" id="KW-0378">Hydrolase</keyword>
<accession>A0A250JH19</accession>
<dbReference type="KEGG" id="cfus:CYFUS_008377"/>
<organism evidence="3 4">
    <name type="scientific">Cystobacter fuscus</name>
    <dbReference type="NCBI Taxonomy" id="43"/>
    <lineage>
        <taxon>Bacteria</taxon>
        <taxon>Pseudomonadati</taxon>
        <taxon>Myxococcota</taxon>
        <taxon>Myxococcia</taxon>
        <taxon>Myxococcales</taxon>
        <taxon>Cystobacterineae</taxon>
        <taxon>Archangiaceae</taxon>
        <taxon>Cystobacter</taxon>
    </lineage>
</organism>
<dbReference type="InterPro" id="IPR029058">
    <property type="entry name" value="AB_hydrolase_fold"/>
</dbReference>
<dbReference type="EMBL" id="CP022098">
    <property type="protein sequence ID" value="ATB42898.1"/>
    <property type="molecule type" value="Genomic_DNA"/>
</dbReference>
<name>A0A250JH19_9BACT</name>